<dbReference type="GO" id="GO:0003677">
    <property type="term" value="F:DNA binding"/>
    <property type="evidence" value="ECO:0007669"/>
    <property type="project" value="UniProtKB-UniRule"/>
</dbReference>
<reference evidence="16 17" key="1">
    <citation type="submission" date="2019-07" db="EMBL/GenBank/DDBJ databases">
        <title>Tepidimonas charontis SPSP-6 draft genome.</title>
        <authorList>
            <person name="Da Costa M.S."/>
            <person name="Froufe H.J.C."/>
            <person name="Egas C."/>
            <person name="Albuquerque L."/>
        </authorList>
    </citation>
    <scope>NUCLEOTIDE SEQUENCE [LARGE SCALE GENOMIC DNA]</scope>
    <source>
        <strain evidence="16 17">SPSP-6</strain>
    </source>
</reference>
<evidence type="ECO:0000313" key="17">
    <source>
        <dbReference type="Proteomes" id="UP000318294"/>
    </source>
</evidence>
<evidence type="ECO:0000313" key="16">
    <source>
        <dbReference type="EMBL" id="TSE33272.1"/>
    </source>
</evidence>
<dbReference type="PANTHER" id="PTHR30580">
    <property type="entry name" value="PRIMOSOMAL PROTEIN N"/>
    <property type="match status" value="1"/>
</dbReference>
<keyword evidence="9 12" id="KW-0238">DNA-binding</keyword>
<evidence type="ECO:0000256" key="9">
    <source>
        <dbReference type="ARBA" id="ARBA00023125"/>
    </source>
</evidence>
<dbReference type="Pfam" id="PF18319">
    <property type="entry name" value="Zn_ribbon_PriA"/>
    <property type="match status" value="1"/>
</dbReference>
<organism evidence="16 17">
    <name type="scientific">Tepidimonas charontis</name>
    <dbReference type="NCBI Taxonomy" id="2267262"/>
    <lineage>
        <taxon>Bacteria</taxon>
        <taxon>Pseudomonadati</taxon>
        <taxon>Pseudomonadota</taxon>
        <taxon>Betaproteobacteria</taxon>
        <taxon>Burkholderiales</taxon>
        <taxon>Tepidimonas</taxon>
    </lineage>
</organism>
<comment type="catalytic activity">
    <reaction evidence="12">
        <text>Couples ATP hydrolysis with the unwinding of duplex DNA by translocating in the 3'-5' direction.</text>
        <dbReference type="EC" id="5.6.2.4"/>
    </reaction>
</comment>
<feature type="domain" description="Helicase C-terminal" evidence="15">
    <location>
        <begin position="485"/>
        <end position="683"/>
    </location>
</feature>
<dbReference type="Proteomes" id="UP000318294">
    <property type="component" value="Unassembled WGS sequence"/>
</dbReference>
<comment type="cofactor">
    <cofactor evidence="12">
        <name>Zn(2+)</name>
        <dbReference type="ChEBI" id="CHEBI:29105"/>
    </cofactor>
    <text evidence="12">Binds 2 zinc ions per subunit.</text>
</comment>
<comment type="catalytic activity">
    <reaction evidence="11 12">
        <text>ATP + H2O = ADP + phosphate + H(+)</text>
        <dbReference type="Rhea" id="RHEA:13065"/>
        <dbReference type="ChEBI" id="CHEBI:15377"/>
        <dbReference type="ChEBI" id="CHEBI:15378"/>
        <dbReference type="ChEBI" id="CHEBI:30616"/>
        <dbReference type="ChEBI" id="CHEBI:43474"/>
        <dbReference type="ChEBI" id="CHEBI:456216"/>
        <dbReference type="EC" id="5.6.2.4"/>
    </reaction>
</comment>
<dbReference type="GO" id="GO:1990077">
    <property type="term" value="C:primosome complex"/>
    <property type="evidence" value="ECO:0007669"/>
    <property type="project" value="UniProtKB-UniRule"/>
</dbReference>
<evidence type="ECO:0000256" key="2">
    <source>
        <dbReference type="ARBA" id="ARBA00022705"/>
    </source>
</evidence>
<name>A0A554XBQ4_9BURK</name>
<feature type="binding site" evidence="12">
    <location>
        <position position="493"/>
    </location>
    <ligand>
        <name>Zn(2+)</name>
        <dbReference type="ChEBI" id="CHEBI:29105"/>
        <label>1</label>
    </ligand>
</feature>
<dbReference type="GO" id="GO:0005524">
    <property type="term" value="F:ATP binding"/>
    <property type="evidence" value="ECO:0007669"/>
    <property type="project" value="UniProtKB-UniRule"/>
</dbReference>
<dbReference type="SUPFAM" id="SSF52540">
    <property type="entry name" value="P-loop containing nucleoside triphosphate hydrolases"/>
    <property type="match status" value="2"/>
</dbReference>
<feature type="binding site" evidence="12">
    <location>
        <position position="480"/>
    </location>
    <ligand>
        <name>Zn(2+)</name>
        <dbReference type="ChEBI" id="CHEBI:29105"/>
        <label>2</label>
    </ligand>
</feature>
<feature type="binding site" evidence="12">
    <location>
        <position position="477"/>
    </location>
    <ligand>
        <name>Zn(2+)</name>
        <dbReference type="ChEBI" id="CHEBI:29105"/>
        <label>2</label>
    </ligand>
</feature>
<dbReference type="GO" id="GO:0006270">
    <property type="term" value="P:DNA replication initiation"/>
    <property type="evidence" value="ECO:0007669"/>
    <property type="project" value="TreeGrafter"/>
</dbReference>
<dbReference type="InterPro" id="IPR041236">
    <property type="entry name" value="PriA_C"/>
</dbReference>
<feature type="region of interest" description="Disordered" evidence="13">
    <location>
        <begin position="106"/>
        <end position="135"/>
    </location>
</feature>
<dbReference type="Pfam" id="PF18074">
    <property type="entry name" value="PriA_C"/>
    <property type="match status" value="1"/>
</dbReference>
<keyword evidence="17" id="KW-1185">Reference proteome</keyword>
<dbReference type="Gene3D" id="3.40.50.300">
    <property type="entry name" value="P-loop containing nucleotide triphosphate hydrolases"/>
    <property type="match status" value="2"/>
</dbReference>
<keyword evidence="3 12" id="KW-0479">Metal-binding</keyword>
<evidence type="ECO:0000256" key="1">
    <source>
        <dbReference type="ARBA" id="ARBA00022515"/>
    </source>
</evidence>
<dbReference type="NCBIfam" id="TIGR00595">
    <property type="entry name" value="priA"/>
    <property type="match status" value="1"/>
</dbReference>
<evidence type="ECO:0000256" key="7">
    <source>
        <dbReference type="ARBA" id="ARBA00022833"/>
    </source>
</evidence>
<dbReference type="HAMAP" id="MF_00983">
    <property type="entry name" value="PriA"/>
    <property type="match status" value="1"/>
</dbReference>
<feature type="domain" description="Helicase ATP-binding" evidence="14">
    <location>
        <begin position="220"/>
        <end position="391"/>
    </location>
</feature>
<dbReference type="Pfam" id="PF00271">
    <property type="entry name" value="Helicase_C"/>
    <property type="match status" value="1"/>
</dbReference>
<dbReference type="CDD" id="cd17929">
    <property type="entry name" value="DEXHc_priA"/>
    <property type="match status" value="1"/>
</dbReference>
<dbReference type="InterPro" id="IPR001650">
    <property type="entry name" value="Helicase_C-like"/>
</dbReference>
<protein>
    <recommendedName>
        <fullName evidence="12">Replication restart protein PriA</fullName>
    </recommendedName>
    <alternativeName>
        <fullName evidence="12">ATP-dependent DNA helicase PriA</fullName>
        <ecNumber evidence="12">5.6.2.4</ecNumber>
    </alternativeName>
    <alternativeName>
        <fullName evidence="12">DNA 3'-5' helicase PriA</fullName>
    </alternativeName>
</protein>
<keyword evidence="8 12" id="KW-0067">ATP-binding</keyword>
<proteinExistence type="inferred from homology"/>
<evidence type="ECO:0000259" key="14">
    <source>
        <dbReference type="PROSITE" id="PS51192"/>
    </source>
</evidence>
<evidence type="ECO:0000256" key="8">
    <source>
        <dbReference type="ARBA" id="ARBA00022840"/>
    </source>
</evidence>
<keyword evidence="6 12" id="KW-0347">Helicase</keyword>
<dbReference type="FunFam" id="3.40.50.300:FF:000489">
    <property type="entry name" value="Primosome assembly protein PriA"/>
    <property type="match status" value="1"/>
</dbReference>
<dbReference type="InterPro" id="IPR042115">
    <property type="entry name" value="PriA_3primeBD_sf"/>
</dbReference>
<gene>
    <name evidence="12 16" type="primary">priA</name>
    <name evidence="16" type="ORF">Tchar_01805</name>
</gene>
<sequence>MPIIWAMCSSTCYARLSDGHPQVANKVIHRTVGQRIKPVPSSAPGVCEPPVERVRVQVVVATPAYSGLDRSLTYDSVQPLAPGTLVQVPLGRRQVLGIVWGACTPGDTDPGAPDPAGNESDAANGQARSTPMTTLRTVEDAWTDLPPLDERWRALVGFAARYYQRAPGEIALAALPPALRTGPAARWRRQLQRLMSRPVTPDPPATVAPSLTDAQRAALAAIEASDRPLLLFGATGSGKTEVYLQATARLLARDPLAQALILVPEINLTPQLQERFRQRFGEAVVTLHSGLTPVQRLQHWLAAHMGRARVVLGTRMAIFASLPRLRLIVVDEEHDPSYKSQEGARYSARDLAIYRAHLGQADGCRVVLGSATPSLESWQAAALGRYQRVDMTERMGAAPWPRLRLIDMRLQPRGTALAPALLHAIAARVARGEQALVLLNRRGYAPVIGCGHCGWKSGCPHCSAYLVFHKSERLLRCHHCGHRTPVPAACPDCGDPDLQPLGQGTQQLQERLEAELVTLRRPDGTPVRIGRLDADAVRASGALERTLQAVHHGEIDVLVGTQMIAKGHDFRRITLVASVNTDGALFASDWRAPERLFTLLMQASGRAGRDAAFVSERGSTVELWVQTAHPNHPLFAALARHDYPAFAAEELQQRRRAGMPPFSHQALLRAEARQLPVALQWLQQASEATADLPGRPHVTLYAPVPMALTRVAGVERAQLLLESPHRPALQALLAAWMPRLHALRASPAGRGLLRWAIDVDPLQF</sequence>
<feature type="binding site" evidence="12">
    <location>
        <position position="453"/>
    </location>
    <ligand>
        <name>Zn(2+)</name>
        <dbReference type="ChEBI" id="CHEBI:29105"/>
        <label>1</label>
    </ligand>
</feature>
<evidence type="ECO:0000256" key="10">
    <source>
        <dbReference type="ARBA" id="ARBA00023235"/>
    </source>
</evidence>
<dbReference type="InterPro" id="IPR040498">
    <property type="entry name" value="PriA_CRR"/>
</dbReference>
<evidence type="ECO:0000259" key="15">
    <source>
        <dbReference type="PROSITE" id="PS51194"/>
    </source>
</evidence>
<accession>A0A554XBQ4</accession>
<evidence type="ECO:0000256" key="3">
    <source>
        <dbReference type="ARBA" id="ARBA00022723"/>
    </source>
</evidence>
<dbReference type="Pfam" id="PF17764">
    <property type="entry name" value="PriA_3primeBD"/>
    <property type="match status" value="1"/>
</dbReference>
<keyword evidence="4 12" id="KW-0547">Nucleotide-binding</keyword>
<keyword evidence="5 12" id="KW-0378">Hydrolase</keyword>
<dbReference type="GO" id="GO:0043138">
    <property type="term" value="F:3'-5' DNA helicase activity"/>
    <property type="evidence" value="ECO:0007669"/>
    <property type="project" value="UniProtKB-EC"/>
</dbReference>
<comment type="subunit">
    <text evidence="12">Component of the replication restart primosome.</text>
</comment>
<dbReference type="GO" id="GO:0006269">
    <property type="term" value="P:DNA replication, synthesis of primer"/>
    <property type="evidence" value="ECO:0007669"/>
    <property type="project" value="UniProtKB-KW"/>
</dbReference>
<dbReference type="SMART" id="SM00487">
    <property type="entry name" value="DEXDc"/>
    <property type="match status" value="1"/>
</dbReference>
<evidence type="ECO:0000256" key="4">
    <source>
        <dbReference type="ARBA" id="ARBA00022741"/>
    </source>
</evidence>
<evidence type="ECO:0000256" key="6">
    <source>
        <dbReference type="ARBA" id="ARBA00022806"/>
    </source>
</evidence>
<dbReference type="PROSITE" id="PS51194">
    <property type="entry name" value="HELICASE_CTER"/>
    <property type="match status" value="1"/>
</dbReference>
<keyword evidence="1 12" id="KW-0639">Primosome</keyword>
<dbReference type="InterPro" id="IPR014001">
    <property type="entry name" value="Helicase_ATP-bd"/>
</dbReference>
<keyword evidence="2 12" id="KW-0235">DNA replication</keyword>
<comment type="similarity">
    <text evidence="12">Belongs to the helicase family. PriA subfamily.</text>
</comment>
<feature type="binding site" evidence="12">
    <location>
        <position position="490"/>
    </location>
    <ligand>
        <name>Zn(2+)</name>
        <dbReference type="ChEBI" id="CHEBI:29105"/>
        <label>1</label>
    </ligand>
</feature>
<evidence type="ECO:0000256" key="12">
    <source>
        <dbReference type="HAMAP-Rule" id="MF_00983"/>
    </source>
</evidence>
<dbReference type="InterPro" id="IPR011545">
    <property type="entry name" value="DEAD/DEAH_box_helicase_dom"/>
</dbReference>
<feature type="compositionally biased region" description="Low complexity" evidence="13">
    <location>
        <begin position="106"/>
        <end position="117"/>
    </location>
</feature>
<dbReference type="PANTHER" id="PTHR30580:SF0">
    <property type="entry name" value="PRIMOSOMAL PROTEIN N"/>
    <property type="match status" value="1"/>
</dbReference>
<dbReference type="InterPro" id="IPR041222">
    <property type="entry name" value="PriA_3primeBD"/>
</dbReference>
<dbReference type="PROSITE" id="PS51192">
    <property type="entry name" value="HELICASE_ATP_BIND_1"/>
    <property type="match status" value="1"/>
</dbReference>
<dbReference type="GO" id="GO:0006310">
    <property type="term" value="P:DNA recombination"/>
    <property type="evidence" value="ECO:0007669"/>
    <property type="project" value="InterPro"/>
</dbReference>
<comment type="caution">
    <text evidence="16">The sequence shown here is derived from an EMBL/GenBank/DDBJ whole genome shotgun (WGS) entry which is preliminary data.</text>
</comment>
<feature type="compositionally biased region" description="Polar residues" evidence="13">
    <location>
        <begin position="121"/>
        <end position="135"/>
    </location>
</feature>
<feature type="binding site" evidence="12">
    <location>
        <position position="462"/>
    </location>
    <ligand>
        <name>Zn(2+)</name>
        <dbReference type="ChEBI" id="CHEBI:29105"/>
        <label>2</label>
    </ligand>
</feature>
<dbReference type="Pfam" id="PF00270">
    <property type="entry name" value="DEAD"/>
    <property type="match status" value="1"/>
</dbReference>
<dbReference type="EMBL" id="VJON01000029">
    <property type="protein sequence ID" value="TSE33272.1"/>
    <property type="molecule type" value="Genomic_DNA"/>
</dbReference>
<dbReference type="GO" id="GO:0006302">
    <property type="term" value="P:double-strand break repair"/>
    <property type="evidence" value="ECO:0007669"/>
    <property type="project" value="InterPro"/>
</dbReference>
<dbReference type="GO" id="GO:0016887">
    <property type="term" value="F:ATP hydrolysis activity"/>
    <property type="evidence" value="ECO:0007669"/>
    <property type="project" value="RHEA"/>
</dbReference>
<dbReference type="AlphaFoldDB" id="A0A554XBQ4"/>
<feature type="binding site" evidence="12">
    <location>
        <position position="459"/>
    </location>
    <ligand>
        <name>Zn(2+)</name>
        <dbReference type="ChEBI" id="CHEBI:29105"/>
        <label>2</label>
    </ligand>
</feature>
<dbReference type="GO" id="GO:0008270">
    <property type="term" value="F:zinc ion binding"/>
    <property type="evidence" value="ECO:0007669"/>
    <property type="project" value="UniProtKB-UniRule"/>
</dbReference>
<evidence type="ECO:0000256" key="11">
    <source>
        <dbReference type="ARBA" id="ARBA00048988"/>
    </source>
</evidence>
<evidence type="ECO:0000256" key="13">
    <source>
        <dbReference type="SAM" id="MobiDB-lite"/>
    </source>
</evidence>
<keyword evidence="10 12" id="KW-0413">Isomerase</keyword>
<comment type="function">
    <text evidence="12">Initiates the restart of stalled replication forks, which reloads the replicative helicase on sites other than the origin of replication. Recognizes and binds to abandoned replication forks and remodels them to uncover a helicase loading site. Promotes assembly of the primosome at these replication forks.</text>
</comment>
<dbReference type="InterPro" id="IPR027417">
    <property type="entry name" value="P-loop_NTPase"/>
</dbReference>
<dbReference type="SMART" id="SM00490">
    <property type="entry name" value="HELICc"/>
    <property type="match status" value="1"/>
</dbReference>
<evidence type="ECO:0000256" key="5">
    <source>
        <dbReference type="ARBA" id="ARBA00022801"/>
    </source>
</evidence>
<dbReference type="EC" id="5.6.2.4" evidence="12"/>
<keyword evidence="7 12" id="KW-0862">Zinc</keyword>
<dbReference type="Gene3D" id="3.40.1440.60">
    <property type="entry name" value="PriA, 3(prime) DNA-binding domain"/>
    <property type="match status" value="1"/>
</dbReference>
<dbReference type="InterPro" id="IPR005259">
    <property type="entry name" value="PriA"/>
</dbReference>
<feature type="binding site" evidence="12">
    <location>
        <position position="450"/>
    </location>
    <ligand>
        <name>Zn(2+)</name>
        <dbReference type="ChEBI" id="CHEBI:29105"/>
        <label>1</label>
    </ligand>
</feature>